<evidence type="ECO:0000256" key="3">
    <source>
        <dbReference type="SAM" id="MobiDB-lite"/>
    </source>
</evidence>
<keyword evidence="7" id="KW-1185">Reference proteome</keyword>
<evidence type="ECO:0000313" key="7">
    <source>
        <dbReference type="Proteomes" id="UP000694543"/>
    </source>
</evidence>
<feature type="compositionally biased region" description="Low complexity" evidence="3">
    <location>
        <begin position="206"/>
        <end position="215"/>
    </location>
</feature>
<sequence>FLYGAVSPPTHVLYGVTSTPPRSLRGHISRVYSHPPVSQQGWSLSSPQNQVPGSPQPQGRSSPSCPPPNVAFSPAGKYIASTQRPDGTWRKQRRVKEGYVPQEEVPVYENKYVKFFKSKPELPPGLSLEPNAQPSKQPSKAEGGETGLSKTAKRNLKRKEKRKQQQEKGERETDELIQSLEKVSLSGGSGGDTRAAAPQPACSTQSSADGEAAASEKSKKIKNLRKKLRQGGGVQERRPPGGAARLWGDKAADQGAAGEAGPEESPGGGAAGPGAGLVRGGLLWGAWGWRPQRRLSGLSAGPSFPGFYFGWVPSFFFFHNSCFFVCLFVFFPAIGVRKSATLRYLSPF</sequence>
<dbReference type="InterPro" id="IPR015362">
    <property type="entry name" value="WIBG_mago-bd"/>
</dbReference>
<proteinExistence type="inferred from homology"/>
<dbReference type="InterPro" id="IPR036348">
    <property type="entry name" value="WIBG_N_sf"/>
</dbReference>
<feature type="compositionally biased region" description="Basic residues" evidence="3">
    <location>
        <begin position="219"/>
        <end position="229"/>
    </location>
</feature>
<keyword evidence="4" id="KW-0472">Membrane</keyword>
<keyword evidence="4" id="KW-1133">Transmembrane helix</keyword>
<dbReference type="SMART" id="SM01273">
    <property type="entry name" value="Mago-bind"/>
    <property type="match status" value="1"/>
</dbReference>
<feature type="region of interest" description="Disordered" evidence="3">
    <location>
        <begin position="35"/>
        <end position="95"/>
    </location>
</feature>
<reference evidence="6" key="1">
    <citation type="submission" date="2025-08" db="UniProtKB">
        <authorList>
            <consortium name="Ensembl"/>
        </authorList>
    </citation>
    <scope>IDENTIFICATION</scope>
</reference>
<evidence type="ECO:0000256" key="4">
    <source>
        <dbReference type="SAM" id="Phobius"/>
    </source>
</evidence>
<dbReference type="Pfam" id="PF09282">
    <property type="entry name" value="Mago-bind"/>
    <property type="match status" value="1"/>
</dbReference>
<evidence type="ECO:0000259" key="5">
    <source>
        <dbReference type="SMART" id="SM01273"/>
    </source>
</evidence>
<feature type="domain" description="WIBG Mago-binding" evidence="5">
    <location>
        <begin position="75"/>
        <end position="101"/>
    </location>
</feature>
<dbReference type="InterPro" id="IPR039333">
    <property type="entry name" value="PYM1"/>
</dbReference>
<evidence type="ECO:0000256" key="1">
    <source>
        <dbReference type="ARBA" id="ARBA00009394"/>
    </source>
</evidence>
<comment type="subunit">
    <text evidence="2">Interacts (via N-terminus) with magoh and rbm8a; the interaction is direct. Associates (eIF2A-like region) with the 40S ribosomal subunit and the 48S preinitiation complex.</text>
</comment>
<comment type="similarity">
    <text evidence="1">Belongs to the pym family.</text>
</comment>
<feature type="compositionally biased region" description="Polar residues" evidence="3">
    <location>
        <begin position="36"/>
        <end position="51"/>
    </location>
</feature>
<keyword evidence="4" id="KW-0812">Transmembrane</keyword>
<dbReference type="SUPFAM" id="SSF101931">
    <property type="entry name" value="Pym (Within the bgcn gene intron protein, WIBG), N-terminal domain"/>
    <property type="match status" value="1"/>
</dbReference>
<dbReference type="PANTHER" id="PTHR22959">
    <property type="entry name" value="PYM PROTEIN"/>
    <property type="match status" value="1"/>
</dbReference>
<accession>A0A8C3M219</accession>
<feature type="compositionally biased region" description="Basic residues" evidence="3">
    <location>
        <begin position="151"/>
        <end position="162"/>
    </location>
</feature>
<evidence type="ECO:0000313" key="6">
    <source>
        <dbReference type="Ensembl" id="ENSCPIP00010016847.1"/>
    </source>
</evidence>
<dbReference type="GO" id="GO:0005737">
    <property type="term" value="C:cytoplasm"/>
    <property type="evidence" value="ECO:0007669"/>
    <property type="project" value="TreeGrafter"/>
</dbReference>
<feature type="transmembrane region" description="Helical" evidence="4">
    <location>
        <begin position="308"/>
        <end position="334"/>
    </location>
</feature>
<name>A0A8C3M219_CHRPC</name>
<organism evidence="6 7">
    <name type="scientific">Chrysolophus pictus</name>
    <name type="common">Golden pheasant</name>
    <name type="synonym">Phasianus pictus</name>
    <dbReference type="NCBI Taxonomy" id="9089"/>
    <lineage>
        <taxon>Eukaryota</taxon>
        <taxon>Metazoa</taxon>
        <taxon>Chordata</taxon>
        <taxon>Craniata</taxon>
        <taxon>Vertebrata</taxon>
        <taxon>Euteleostomi</taxon>
        <taxon>Archelosauria</taxon>
        <taxon>Archosauria</taxon>
        <taxon>Dinosauria</taxon>
        <taxon>Saurischia</taxon>
        <taxon>Theropoda</taxon>
        <taxon>Coelurosauria</taxon>
        <taxon>Aves</taxon>
        <taxon>Neognathae</taxon>
        <taxon>Galloanserae</taxon>
        <taxon>Galliformes</taxon>
        <taxon>Phasianidae</taxon>
        <taxon>Phasianinae</taxon>
        <taxon>Chrysolophus</taxon>
    </lineage>
</organism>
<dbReference type="AlphaFoldDB" id="A0A8C3M219"/>
<evidence type="ECO:0000256" key="2">
    <source>
        <dbReference type="ARBA" id="ARBA00025900"/>
    </source>
</evidence>
<dbReference type="Proteomes" id="UP000694543">
    <property type="component" value="Unplaced"/>
</dbReference>
<dbReference type="GO" id="GO:1903259">
    <property type="term" value="P:exon-exon junction complex disassembly"/>
    <property type="evidence" value="ECO:0007669"/>
    <property type="project" value="InterPro"/>
</dbReference>
<dbReference type="PANTHER" id="PTHR22959:SF0">
    <property type="entry name" value="PARTNER OF Y14 AND MAGO"/>
    <property type="match status" value="1"/>
</dbReference>
<protein>
    <submittedName>
        <fullName evidence="6">PYM homolog 1, exon junction complex associated factor</fullName>
    </submittedName>
</protein>
<dbReference type="GO" id="GO:0003723">
    <property type="term" value="F:RNA binding"/>
    <property type="evidence" value="ECO:0007669"/>
    <property type="project" value="TreeGrafter"/>
</dbReference>
<dbReference type="GO" id="GO:0035145">
    <property type="term" value="C:exon-exon junction complex"/>
    <property type="evidence" value="ECO:0007669"/>
    <property type="project" value="TreeGrafter"/>
</dbReference>
<dbReference type="Ensembl" id="ENSCPIT00010020056.1">
    <property type="protein sequence ID" value="ENSCPIP00010016847.1"/>
    <property type="gene ID" value="ENSCPIG00010013455.1"/>
</dbReference>
<feature type="compositionally biased region" description="Low complexity" evidence="3">
    <location>
        <begin position="255"/>
        <end position="265"/>
    </location>
</feature>
<feature type="region of interest" description="Disordered" evidence="3">
    <location>
        <begin position="122"/>
        <end position="272"/>
    </location>
</feature>
<feature type="compositionally biased region" description="Low complexity" evidence="3">
    <location>
        <begin position="52"/>
        <end position="63"/>
    </location>
</feature>
<reference evidence="6" key="2">
    <citation type="submission" date="2025-09" db="UniProtKB">
        <authorList>
            <consortium name="Ensembl"/>
        </authorList>
    </citation>
    <scope>IDENTIFICATION</scope>
</reference>